<feature type="domain" description="Ig-like" evidence="1">
    <location>
        <begin position="346"/>
        <end position="417"/>
    </location>
</feature>
<name>A0A926Q541_9FLAO</name>
<evidence type="ECO:0000259" key="1">
    <source>
        <dbReference type="Pfam" id="PF19081"/>
    </source>
</evidence>
<sequence length="418" mass="44839">MHPELEKKAVVVLCVLVILAFLCGFDSLRAQQAQERVYADTEDHGSSFLTGNVSDAGNAVDGNIGTKANLSVNIAGTAWIRMNFLDVPPTGKPVHIKFGNNMGLLNVASGVSIQAYRNGVVVGEEKGMGGLLSLLNGAFVNEIIFVPSDENGVPVAYDAVRITLTGLVSLGLNLDVYYAYYLQDFVNDIVCNSPVEVLYGSTSGLVGGLNTIEDPQNAIDGNVSTNSILRSNISVTDKTFIKTLYNTSSQPGDSVRVVFKNPGGGLLDASLLASSFTIRTYHNDMDNGVLALDENLLSLSLLPGSSDLQVLTYPVDVAFNRIEVSVGEGLLNALSSLHVYEMERIPTAPDLINDMVYTCFGEEATLQVDQPLINATYYWYTTATGGSPVFSGISYTPDFTVSGTHYFYVSETRPGCTD</sequence>
<proteinExistence type="predicted"/>
<dbReference type="Proteomes" id="UP000653730">
    <property type="component" value="Unassembled WGS sequence"/>
</dbReference>
<accession>A0A926Q541</accession>
<evidence type="ECO:0000313" key="3">
    <source>
        <dbReference type="Proteomes" id="UP000653730"/>
    </source>
</evidence>
<dbReference type="RefSeq" id="WP_187967788.1">
    <property type="nucleotide sequence ID" value="NZ_JACVDC010000162.1"/>
</dbReference>
<dbReference type="Pfam" id="PF19081">
    <property type="entry name" value="Ig_7"/>
    <property type="match status" value="1"/>
</dbReference>
<dbReference type="InterPro" id="IPR044023">
    <property type="entry name" value="Ig_7"/>
</dbReference>
<dbReference type="EMBL" id="JACVDC010000162">
    <property type="protein sequence ID" value="MBC9798684.1"/>
    <property type="molecule type" value="Genomic_DNA"/>
</dbReference>
<protein>
    <recommendedName>
        <fullName evidence="1">Ig-like domain-containing protein</fullName>
    </recommendedName>
</protein>
<dbReference type="AlphaFoldDB" id="A0A926Q541"/>
<gene>
    <name evidence="2" type="ORF">IBL28_22155</name>
</gene>
<reference evidence="2 3" key="1">
    <citation type="submission" date="2020-09" db="EMBL/GenBank/DDBJ databases">
        <title>Sinomicrobium weinanense sp. nov., a halophilic bacteria isolated from saline-alkali soil.</title>
        <authorList>
            <person name="Wu P."/>
            <person name="Ren H."/>
            <person name="Mei Y."/>
            <person name="Liang Y."/>
            <person name="Chen Z."/>
        </authorList>
    </citation>
    <scope>NUCLEOTIDE SEQUENCE [LARGE SCALE GENOMIC DNA]</scope>
    <source>
        <strain evidence="2 3">FJxs</strain>
    </source>
</reference>
<organism evidence="2 3">
    <name type="scientific">Sinomicrobium weinanense</name>
    <dbReference type="NCBI Taxonomy" id="2842200"/>
    <lineage>
        <taxon>Bacteria</taxon>
        <taxon>Pseudomonadati</taxon>
        <taxon>Bacteroidota</taxon>
        <taxon>Flavobacteriia</taxon>
        <taxon>Flavobacteriales</taxon>
        <taxon>Flavobacteriaceae</taxon>
        <taxon>Sinomicrobium</taxon>
    </lineage>
</organism>
<comment type="caution">
    <text evidence="2">The sequence shown here is derived from an EMBL/GenBank/DDBJ whole genome shotgun (WGS) entry which is preliminary data.</text>
</comment>
<evidence type="ECO:0000313" key="2">
    <source>
        <dbReference type="EMBL" id="MBC9798684.1"/>
    </source>
</evidence>
<feature type="non-terminal residue" evidence="2">
    <location>
        <position position="418"/>
    </location>
</feature>
<keyword evidence="3" id="KW-1185">Reference proteome</keyword>